<reference evidence="1 2" key="1">
    <citation type="submission" date="2023-05" db="EMBL/GenBank/DDBJ databases">
        <title>Pseudoalteromonas ardens sp. nov., Pseudoalteromonas obscura sp. nov., and Pseudoalteromonas umbrosa sp. nov., isolated from the coral Montipora capitata.</title>
        <authorList>
            <person name="Thomas E.M."/>
            <person name="Smith E.M."/>
            <person name="Papke E."/>
            <person name="Shlafstein M.D."/>
            <person name="Oline D.K."/>
            <person name="Videau P."/>
            <person name="Saw J.H."/>
            <person name="Strangman W.K."/>
            <person name="Ushijima B."/>
        </authorList>
    </citation>
    <scope>NUCLEOTIDE SEQUENCE [LARGE SCALE GENOMIC DNA]</scope>
    <source>
        <strain evidence="1 2">P94</strain>
    </source>
</reference>
<dbReference type="RefSeq" id="WP_211012128.1">
    <property type="nucleotide sequence ID" value="NZ_JASJUT010000001.1"/>
</dbReference>
<protein>
    <submittedName>
        <fullName evidence="1">Uncharacterized protein</fullName>
    </submittedName>
</protein>
<proteinExistence type="predicted"/>
<keyword evidence="2" id="KW-1185">Reference proteome</keyword>
<dbReference type="EMBL" id="JASJUT010000001">
    <property type="protein sequence ID" value="MDK2593526.1"/>
    <property type="molecule type" value="Genomic_DNA"/>
</dbReference>
<name>A0ABT7EG75_9GAMM</name>
<organism evidence="1 2">
    <name type="scientific">Pseudoalteromonas obscura</name>
    <dbReference type="NCBI Taxonomy" id="3048491"/>
    <lineage>
        <taxon>Bacteria</taxon>
        <taxon>Pseudomonadati</taxon>
        <taxon>Pseudomonadota</taxon>
        <taxon>Gammaproteobacteria</taxon>
        <taxon>Alteromonadales</taxon>
        <taxon>Pseudoalteromonadaceae</taxon>
        <taxon>Pseudoalteromonas</taxon>
    </lineage>
</organism>
<evidence type="ECO:0000313" key="2">
    <source>
        <dbReference type="Proteomes" id="UP001231915"/>
    </source>
</evidence>
<sequence length="63" mass="7335">MPRGESIVINPDRPLYEEAEYDNLPPSIKRIGKLRTKWDETREMQAASNEFSIEQLLEELDDG</sequence>
<comment type="caution">
    <text evidence="1">The sequence shown here is derived from an EMBL/GenBank/DDBJ whole genome shotgun (WGS) entry which is preliminary data.</text>
</comment>
<dbReference type="Proteomes" id="UP001231915">
    <property type="component" value="Unassembled WGS sequence"/>
</dbReference>
<gene>
    <name evidence="1" type="ORF">QNM18_00415</name>
</gene>
<accession>A0ABT7EG75</accession>
<evidence type="ECO:0000313" key="1">
    <source>
        <dbReference type="EMBL" id="MDK2593526.1"/>
    </source>
</evidence>